<feature type="non-terminal residue" evidence="3">
    <location>
        <position position="289"/>
    </location>
</feature>
<dbReference type="Pfam" id="PF00248">
    <property type="entry name" value="Aldo_ket_red"/>
    <property type="match status" value="1"/>
</dbReference>
<dbReference type="InterPro" id="IPR023210">
    <property type="entry name" value="NADP_OxRdtase_dom"/>
</dbReference>
<dbReference type="GO" id="GO:0005829">
    <property type="term" value="C:cytosol"/>
    <property type="evidence" value="ECO:0007669"/>
    <property type="project" value="TreeGrafter"/>
</dbReference>
<accession>A0A382QBE4</accession>
<reference evidence="3" key="1">
    <citation type="submission" date="2018-05" db="EMBL/GenBank/DDBJ databases">
        <authorList>
            <person name="Lanie J.A."/>
            <person name="Ng W.-L."/>
            <person name="Kazmierczak K.M."/>
            <person name="Andrzejewski T.M."/>
            <person name="Davidsen T.M."/>
            <person name="Wayne K.J."/>
            <person name="Tettelin H."/>
            <person name="Glass J.I."/>
            <person name="Rusch D."/>
            <person name="Podicherti R."/>
            <person name="Tsui H.-C.T."/>
            <person name="Winkler M.E."/>
        </authorList>
    </citation>
    <scope>NUCLEOTIDE SEQUENCE</scope>
</reference>
<feature type="domain" description="NADP-dependent oxidoreductase" evidence="2">
    <location>
        <begin position="40"/>
        <end position="271"/>
    </location>
</feature>
<protein>
    <recommendedName>
        <fullName evidence="2">NADP-dependent oxidoreductase domain-containing protein</fullName>
    </recommendedName>
</protein>
<evidence type="ECO:0000313" key="3">
    <source>
        <dbReference type="EMBL" id="SVC82357.1"/>
    </source>
</evidence>
<dbReference type="Gene3D" id="3.20.20.100">
    <property type="entry name" value="NADP-dependent oxidoreductase domain"/>
    <property type="match status" value="1"/>
</dbReference>
<dbReference type="PANTHER" id="PTHR43364">
    <property type="entry name" value="NADH-SPECIFIC METHYLGLYOXAL REDUCTASE-RELATED"/>
    <property type="match status" value="1"/>
</dbReference>
<dbReference type="EMBL" id="UINC01113018">
    <property type="protein sequence ID" value="SVC82357.1"/>
    <property type="molecule type" value="Genomic_DNA"/>
</dbReference>
<dbReference type="PANTHER" id="PTHR43364:SF4">
    <property type="entry name" value="NAD(P)-LINKED OXIDOREDUCTASE SUPERFAMILY PROTEIN"/>
    <property type="match status" value="1"/>
</dbReference>
<evidence type="ECO:0000256" key="1">
    <source>
        <dbReference type="ARBA" id="ARBA00023002"/>
    </source>
</evidence>
<sequence>VTRFFGFDLALVEAMLFPFDFFYPMKTRRLGDTDLELSVIGLGTWAMGGGDWGMGWGDQDERDSIAAVHEALECGINWIDGAHAYGFGVAETSVGKAVKEWSGGEVIVATKCGVLPGEDNKPRRHISRDTIREEVEGSLKRLQVEVIDLYQIHWPEPPENVEEGWEAVLELKQEGKIRWGGVCNFWKDDLDRAEALGHVSSAQPMYSLLARQIEEELLPWCGEKGTGVLVYSPMHSGLLTGKVSREWYAGLPANDWRKHKTDHPVVQYLQTEEKFDHYLAFQEELRAIA</sequence>
<dbReference type="GO" id="GO:0016491">
    <property type="term" value="F:oxidoreductase activity"/>
    <property type="evidence" value="ECO:0007669"/>
    <property type="project" value="UniProtKB-KW"/>
</dbReference>
<dbReference type="InterPro" id="IPR020471">
    <property type="entry name" value="AKR"/>
</dbReference>
<name>A0A382QBE4_9ZZZZ</name>
<evidence type="ECO:0000259" key="2">
    <source>
        <dbReference type="Pfam" id="PF00248"/>
    </source>
</evidence>
<dbReference type="InterPro" id="IPR050523">
    <property type="entry name" value="AKR_Detox_Biosynth"/>
</dbReference>
<dbReference type="PRINTS" id="PR00069">
    <property type="entry name" value="ALDKETRDTASE"/>
</dbReference>
<gene>
    <name evidence="3" type="ORF">METZ01_LOCUS335211</name>
</gene>
<proteinExistence type="predicted"/>
<dbReference type="AlphaFoldDB" id="A0A382QBE4"/>
<dbReference type="InterPro" id="IPR036812">
    <property type="entry name" value="NAD(P)_OxRdtase_dom_sf"/>
</dbReference>
<organism evidence="3">
    <name type="scientific">marine metagenome</name>
    <dbReference type="NCBI Taxonomy" id="408172"/>
    <lineage>
        <taxon>unclassified sequences</taxon>
        <taxon>metagenomes</taxon>
        <taxon>ecological metagenomes</taxon>
    </lineage>
</organism>
<feature type="non-terminal residue" evidence="3">
    <location>
        <position position="1"/>
    </location>
</feature>
<keyword evidence="1" id="KW-0560">Oxidoreductase</keyword>
<dbReference type="SUPFAM" id="SSF51430">
    <property type="entry name" value="NAD(P)-linked oxidoreductase"/>
    <property type="match status" value="1"/>
</dbReference>